<accession>A0A837F9A4</accession>
<evidence type="ECO:0000313" key="2">
    <source>
        <dbReference type="Proteomes" id="UP000033679"/>
    </source>
</evidence>
<protein>
    <recommendedName>
        <fullName evidence="3">Tail fiber assembly protein</fullName>
    </recommendedName>
</protein>
<dbReference type="Pfam" id="PF02413">
    <property type="entry name" value="Caudo_TAP"/>
    <property type="match status" value="1"/>
</dbReference>
<dbReference type="AlphaFoldDB" id="A0A837F9A4"/>
<reference evidence="1 2" key="1">
    <citation type="submission" date="2015-03" db="EMBL/GenBank/DDBJ databases">
        <authorList>
            <person name="McCorrison J."/>
            <person name="Sanka R."/>
            <person name="Adams M."/>
            <person name="Brinkac L."/>
            <person name="Nierman W."/>
            <person name="Sutton G."/>
            <person name="Nelson K."/>
            <person name="Kiedrowski L."/>
            <person name="Guerrero D."/>
            <person name="Bonomo R."/>
        </authorList>
    </citation>
    <scope>NUCLEOTIDE SEQUENCE [LARGE SCALE GENOMIC DNA]</scope>
    <source>
        <strain evidence="1 2">39373</strain>
    </source>
</reference>
<proteinExistence type="predicted"/>
<evidence type="ECO:0000313" key="1">
    <source>
        <dbReference type="EMBL" id="KJM62483.1"/>
    </source>
</evidence>
<gene>
    <name evidence="1" type="ORF">SS59_23540</name>
</gene>
<organism evidence="1 2">
    <name type="scientific">Enterobacter hormaechei subsp. xiangfangensis</name>
    <dbReference type="NCBI Taxonomy" id="1296536"/>
    <lineage>
        <taxon>Bacteria</taxon>
        <taxon>Pseudomonadati</taxon>
        <taxon>Pseudomonadota</taxon>
        <taxon>Gammaproteobacteria</taxon>
        <taxon>Enterobacterales</taxon>
        <taxon>Enterobacteriaceae</taxon>
        <taxon>Enterobacter</taxon>
        <taxon>Enterobacter cloacae complex</taxon>
    </lineage>
</organism>
<sequence>MKYYFLDGAFYIDGLNNHIPDNAIEISSDEYHRLFDGQANGKIISAGNDGHPVLQEPIGLTREEEVARGEQKKQSLIDSAMQSISVLQMKLLAGRMLTDAETTRLNAVLDYIDAVQVIDTSTAPDINWPDFPVV</sequence>
<name>A0A837F9A4_9ENTR</name>
<dbReference type="InterPro" id="IPR003458">
    <property type="entry name" value="Phage_T4_Gp38_tail_assem"/>
</dbReference>
<dbReference type="PANTHER" id="PTHR34413">
    <property type="entry name" value="PROPHAGE TAIL FIBER ASSEMBLY PROTEIN HOMOLOG TFAE-RELATED-RELATED"/>
    <property type="match status" value="1"/>
</dbReference>
<evidence type="ECO:0008006" key="3">
    <source>
        <dbReference type="Google" id="ProtNLM"/>
    </source>
</evidence>
<comment type="caution">
    <text evidence="1">The sequence shown here is derived from an EMBL/GenBank/DDBJ whole genome shotgun (WGS) entry which is preliminary data.</text>
</comment>
<dbReference type="Proteomes" id="UP000033679">
    <property type="component" value="Unassembled WGS sequence"/>
</dbReference>
<dbReference type="EMBL" id="JZYN01000042">
    <property type="protein sequence ID" value="KJM62483.1"/>
    <property type="molecule type" value="Genomic_DNA"/>
</dbReference>
<dbReference type="PANTHER" id="PTHR34413:SF2">
    <property type="entry name" value="PROPHAGE TAIL FIBER ASSEMBLY PROTEIN HOMOLOG TFAE-RELATED"/>
    <property type="match status" value="1"/>
</dbReference>
<dbReference type="InterPro" id="IPR051220">
    <property type="entry name" value="TFA_Chaperone"/>
</dbReference>